<dbReference type="EMBL" id="KZ271546">
    <property type="protein sequence ID" value="OZC05053.1"/>
    <property type="molecule type" value="Genomic_DNA"/>
</dbReference>
<evidence type="ECO:0000313" key="1">
    <source>
        <dbReference type="EMBL" id="OZC05053.1"/>
    </source>
</evidence>
<sequence>MEKAECHKRLRSIIYGKCCCLPSWKAEKIWWMEKVEKMERRGDVYDNGDLLKSLRAEIFQASVHGTQQVSKEKAVMSMKIESTEPKLPIDSSAIKLCLSSTGTSGLTIIWACDNSARTRNKLMISCIIQ</sequence>
<dbReference type="Proteomes" id="UP000242913">
    <property type="component" value="Unassembled WGS sequence"/>
</dbReference>
<reference evidence="1 2" key="1">
    <citation type="submission" date="2015-12" db="EMBL/GenBank/DDBJ databases">
        <title>Draft genome of the nematode, Onchocerca flexuosa.</title>
        <authorList>
            <person name="Mitreva M."/>
        </authorList>
    </citation>
    <scope>NUCLEOTIDE SEQUENCE [LARGE SCALE GENOMIC DNA]</scope>
    <source>
        <strain evidence="1">Red Deer</strain>
    </source>
</reference>
<dbReference type="AlphaFoldDB" id="A0A238BIQ3"/>
<protein>
    <submittedName>
        <fullName evidence="1">Uncharacterized protein</fullName>
    </submittedName>
</protein>
<evidence type="ECO:0000313" key="2">
    <source>
        <dbReference type="Proteomes" id="UP000242913"/>
    </source>
</evidence>
<keyword evidence="2" id="KW-1185">Reference proteome</keyword>
<gene>
    <name evidence="1" type="ORF">X798_07990</name>
</gene>
<accession>A0A238BIQ3</accession>
<name>A0A238BIQ3_9BILA</name>
<proteinExistence type="predicted"/>
<organism evidence="1 2">
    <name type="scientific">Onchocerca flexuosa</name>
    <dbReference type="NCBI Taxonomy" id="387005"/>
    <lineage>
        <taxon>Eukaryota</taxon>
        <taxon>Metazoa</taxon>
        <taxon>Ecdysozoa</taxon>
        <taxon>Nematoda</taxon>
        <taxon>Chromadorea</taxon>
        <taxon>Rhabditida</taxon>
        <taxon>Spirurina</taxon>
        <taxon>Spiruromorpha</taxon>
        <taxon>Filarioidea</taxon>
        <taxon>Onchocercidae</taxon>
        <taxon>Onchocerca</taxon>
    </lineage>
</organism>